<protein>
    <recommendedName>
        <fullName evidence="3 12">Ribonucleoside-diphosphate reductase</fullName>
        <ecNumber evidence="3 12">1.17.4.1</ecNumber>
    </recommendedName>
</protein>
<dbReference type="FunFam" id="3.20.70.20:FF:000010">
    <property type="entry name" value="Ribonucleoside-diphosphate reductase"/>
    <property type="match status" value="1"/>
</dbReference>
<evidence type="ECO:0000256" key="5">
    <source>
        <dbReference type="ARBA" id="ARBA00022741"/>
    </source>
</evidence>
<dbReference type="CDD" id="cd01679">
    <property type="entry name" value="RNR_I"/>
    <property type="match status" value="1"/>
</dbReference>
<name>A0A1R2CM33_9CILI</name>
<feature type="domain" description="ATP-cone" evidence="13">
    <location>
        <begin position="6"/>
        <end position="97"/>
    </location>
</feature>
<dbReference type="InterPro" id="IPR008926">
    <property type="entry name" value="RNR_R1-su_N"/>
</dbReference>
<reference evidence="14 15" key="1">
    <citation type="submission" date="2016-11" db="EMBL/GenBank/DDBJ databases">
        <title>The macronuclear genome of Stentor coeruleus: a giant cell with tiny introns.</title>
        <authorList>
            <person name="Slabodnick M."/>
            <person name="Ruby J.G."/>
            <person name="Reiff S.B."/>
            <person name="Swart E.C."/>
            <person name="Gosai S."/>
            <person name="Prabakaran S."/>
            <person name="Witkowska E."/>
            <person name="Larue G.E."/>
            <person name="Fisher S."/>
            <person name="Freeman R.M."/>
            <person name="Gunawardena J."/>
            <person name="Chu W."/>
            <person name="Stover N.A."/>
            <person name="Gregory B.D."/>
            <person name="Nowacki M."/>
            <person name="Derisi J."/>
            <person name="Roy S.W."/>
            <person name="Marshall W.F."/>
            <person name="Sood P."/>
        </authorList>
    </citation>
    <scope>NUCLEOTIDE SEQUENCE [LARGE SCALE GENOMIC DNA]</scope>
    <source>
        <strain evidence="14">WM001</strain>
    </source>
</reference>
<dbReference type="InterPro" id="IPR000788">
    <property type="entry name" value="RNR_lg_C"/>
</dbReference>
<dbReference type="EC" id="1.17.4.1" evidence="3 12"/>
<dbReference type="PROSITE" id="PS51161">
    <property type="entry name" value="ATP_CONE"/>
    <property type="match status" value="1"/>
</dbReference>
<dbReference type="SUPFAM" id="SSF48168">
    <property type="entry name" value="R1 subunit of ribonucleotide reductase, N-terminal domain"/>
    <property type="match status" value="1"/>
</dbReference>
<dbReference type="SUPFAM" id="SSF51998">
    <property type="entry name" value="PFL-like glycyl radical enzymes"/>
    <property type="match status" value="1"/>
</dbReference>
<dbReference type="UniPathway" id="UPA00326"/>
<evidence type="ECO:0000259" key="13">
    <source>
        <dbReference type="PROSITE" id="PS51161"/>
    </source>
</evidence>
<comment type="subunit">
    <text evidence="2">Heterodimer of a large and a small subunit.</text>
</comment>
<dbReference type="PRINTS" id="PR01183">
    <property type="entry name" value="RIBORDTASEM1"/>
</dbReference>
<keyword evidence="8 12" id="KW-0215">Deoxyribonucleotide synthesis</keyword>
<dbReference type="GO" id="GO:0005971">
    <property type="term" value="C:ribonucleoside-diphosphate reductase complex"/>
    <property type="evidence" value="ECO:0007669"/>
    <property type="project" value="TreeGrafter"/>
</dbReference>
<dbReference type="GO" id="GO:0004748">
    <property type="term" value="F:ribonucleoside-diphosphate reductase activity, thioredoxin disulfide as acceptor"/>
    <property type="evidence" value="ECO:0007669"/>
    <property type="project" value="UniProtKB-EC"/>
</dbReference>
<comment type="function">
    <text evidence="9 12">Provides the precursors necessary for DNA synthesis. Catalyzes the biosynthesis of deoxyribonucleotides from the corresponding ribonucleotides.</text>
</comment>
<dbReference type="AlphaFoldDB" id="A0A1R2CM33"/>
<dbReference type="GO" id="GO:0009263">
    <property type="term" value="P:deoxyribonucleotide biosynthetic process"/>
    <property type="evidence" value="ECO:0007669"/>
    <property type="project" value="UniProtKB-KW"/>
</dbReference>
<accession>A0A1R2CM33</accession>
<evidence type="ECO:0000256" key="12">
    <source>
        <dbReference type="RuleBase" id="RU003410"/>
    </source>
</evidence>
<dbReference type="InterPro" id="IPR013509">
    <property type="entry name" value="RNR_lsu_N"/>
</dbReference>
<dbReference type="EMBL" id="MPUH01000111">
    <property type="protein sequence ID" value="OMJ90074.1"/>
    <property type="molecule type" value="Genomic_DNA"/>
</dbReference>
<comment type="caution">
    <text evidence="14">The sequence shown here is derived from an EMBL/GenBank/DDBJ whole genome shotgun (WGS) entry which is preliminary data.</text>
</comment>
<dbReference type="PROSITE" id="PS00089">
    <property type="entry name" value="RIBORED_LARGE"/>
    <property type="match status" value="1"/>
</dbReference>
<evidence type="ECO:0000256" key="2">
    <source>
        <dbReference type="ARBA" id="ARBA00011771"/>
    </source>
</evidence>
<keyword evidence="15" id="KW-1185">Reference proteome</keyword>
<evidence type="ECO:0000256" key="4">
    <source>
        <dbReference type="ARBA" id="ARBA00022533"/>
    </source>
</evidence>
<evidence type="ECO:0000256" key="10">
    <source>
        <dbReference type="ARBA" id="ARBA00047754"/>
    </source>
</evidence>
<evidence type="ECO:0000313" key="15">
    <source>
        <dbReference type="Proteomes" id="UP000187209"/>
    </source>
</evidence>
<dbReference type="Gene3D" id="3.20.70.20">
    <property type="match status" value="1"/>
</dbReference>
<keyword evidence="5 11" id="KW-0547">Nucleotide-binding</keyword>
<dbReference type="InterPro" id="IPR039718">
    <property type="entry name" value="Rrm1"/>
</dbReference>
<keyword evidence="4" id="KW-0021">Allosteric enzyme</keyword>
<dbReference type="InterPro" id="IPR005144">
    <property type="entry name" value="ATP-cone_dom"/>
</dbReference>
<dbReference type="NCBIfam" id="TIGR02506">
    <property type="entry name" value="NrdE_NrdA"/>
    <property type="match status" value="1"/>
</dbReference>
<comment type="catalytic activity">
    <reaction evidence="10 12">
        <text>a 2'-deoxyribonucleoside 5'-diphosphate + [thioredoxin]-disulfide + H2O = a ribonucleoside 5'-diphosphate + [thioredoxin]-dithiol</text>
        <dbReference type="Rhea" id="RHEA:23252"/>
        <dbReference type="Rhea" id="RHEA-COMP:10698"/>
        <dbReference type="Rhea" id="RHEA-COMP:10700"/>
        <dbReference type="ChEBI" id="CHEBI:15377"/>
        <dbReference type="ChEBI" id="CHEBI:29950"/>
        <dbReference type="ChEBI" id="CHEBI:50058"/>
        <dbReference type="ChEBI" id="CHEBI:57930"/>
        <dbReference type="ChEBI" id="CHEBI:73316"/>
        <dbReference type="EC" id="1.17.4.1"/>
    </reaction>
</comment>
<sequence>MEIIERYVTKRDGSRQPINPIKIRHRLGRLLDGLSEQYINLDIIVKKVSEGIYNGVKTTDLDNLAAETCAYMNIVHPDYSKLAARVVISNLHKMTKENFFEVVSDLYNMKDLLGRPAPLISEDVFEFIRDNQDELQAAIDYNRDFTYDFFGFKTLERSYLLKIGGKIVERPQHMLMRVSAGIHTGDVKSTIITYELMSQRWFTHATPTLFNSGTPNNQMSSCFLIMLKEDSIEGIYDTLKQCALISKSAGGIGISVHNIRASGSYIRGTNGHSNGLVPMLRVFNDTARYVDQGGGKRKGSFAVYLEPWHADIFDFLMLKRNIGKEEQRARDLFFGLWIPDLFMKRVEKNGDWTLMCPNECPGLSDVWGEEFEELYEKYEHEGKGRKVVKAQAVWAAIIESQSETGTPYMLYKDHVNRYSNQKNLGTIKSSNLCTEICEYTSKDEIAVCNLASIALNMYVKDRKVFDFQKLFEVTKQITYNLNKIIDRNHYPVPECRNSNLRHRPIGIGIQGFADCLLLLKYPFESPQALELNRQIFECIYFASLTASNELAQQLGPYSSYEGSPISQGLLQFDMRGVKPSDKWDWEGLRVKIRQYGVRNSLLIAPMPTASTSQILGNNESFEPYTSNIYTRRVLAGEFVCLNPHLVKDLIEKGLWTHEIKNKIIAQNGSVQAVHEIPNDIKVLYKTVWEIPQKTLIDMAIIRSPFIDQSQSLNVFISDPSFGKLTSLHFYCWKKGLKTGMYYLRSRPAADAIKFTVDVEKLLNSSGFSSKNPMPFVNDENMDPNTENVCISCSG</sequence>
<evidence type="ECO:0000256" key="1">
    <source>
        <dbReference type="ARBA" id="ARBA00010406"/>
    </source>
</evidence>
<dbReference type="InterPro" id="IPR013346">
    <property type="entry name" value="NrdE_NrdA_C"/>
</dbReference>
<dbReference type="OrthoDB" id="3000483at2759"/>
<evidence type="ECO:0000313" key="14">
    <source>
        <dbReference type="EMBL" id="OMJ90074.1"/>
    </source>
</evidence>
<keyword evidence="6 11" id="KW-0067">ATP-binding</keyword>
<dbReference type="Proteomes" id="UP000187209">
    <property type="component" value="Unassembled WGS sequence"/>
</dbReference>
<evidence type="ECO:0000256" key="8">
    <source>
        <dbReference type="ARBA" id="ARBA00023116"/>
    </source>
</evidence>
<dbReference type="PANTHER" id="PTHR11573">
    <property type="entry name" value="RIBONUCLEOSIDE-DIPHOSPHATE REDUCTASE LARGE CHAIN"/>
    <property type="match status" value="1"/>
</dbReference>
<organism evidence="14 15">
    <name type="scientific">Stentor coeruleus</name>
    <dbReference type="NCBI Taxonomy" id="5963"/>
    <lineage>
        <taxon>Eukaryota</taxon>
        <taxon>Sar</taxon>
        <taxon>Alveolata</taxon>
        <taxon>Ciliophora</taxon>
        <taxon>Postciliodesmatophora</taxon>
        <taxon>Heterotrichea</taxon>
        <taxon>Heterotrichida</taxon>
        <taxon>Stentoridae</taxon>
        <taxon>Stentor</taxon>
    </lineage>
</organism>
<keyword evidence="7 12" id="KW-0560">Oxidoreductase</keyword>
<dbReference type="GO" id="GO:0005524">
    <property type="term" value="F:ATP binding"/>
    <property type="evidence" value="ECO:0007669"/>
    <property type="project" value="UniProtKB-UniRule"/>
</dbReference>
<dbReference type="Pfam" id="PF03477">
    <property type="entry name" value="ATP-cone"/>
    <property type="match status" value="1"/>
</dbReference>
<evidence type="ECO:0000256" key="9">
    <source>
        <dbReference type="ARBA" id="ARBA00024942"/>
    </source>
</evidence>
<dbReference type="PANTHER" id="PTHR11573:SF6">
    <property type="entry name" value="RIBONUCLEOSIDE-DIPHOSPHATE REDUCTASE LARGE SUBUNIT"/>
    <property type="match status" value="1"/>
</dbReference>
<evidence type="ECO:0000256" key="11">
    <source>
        <dbReference type="PROSITE-ProRule" id="PRU00492"/>
    </source>
</evidence>
<evidence type="ECO:0000256" key="3">
    <source>
        <dbReference type="ARBA" id="ARBA00012274"/>
    </source>
</evidence>
<proteinExistence type="inferred from homology"/>
<evidence type="ECO:0000256" key="7">
    <source>
        <dbReference type="ARBA" id="ARBA00023002"/>
    </source>
</evidence>
<comment type="similarity">
    <text evidence="1 12">Belongs to the ribonucleoside diphosphate reductase large chain family.</text>
</comment>
<dbReference type="Pfam" id="PF00317">
    <property type="entry name" value="Ribonuc_red_lgN"/>
    <property type="match status" value="1"/>
</dbReference>
<dbReference type="Pfam" id="PF02867">
    <property type="entry name" value="Ribonuc_red_lgC"/>
    <property type="match status" value="1"/>
</dbReference>
<evidence type="ECO:0000256" key="6">
    <source>
        <dbReference type="ARBA" id="ARBA00022840"/>
    </source>
</evidence>
<gene>
    <name evidence="14" type="ORF">SteCoe_7656</name>
</gene>